<feature type="transmembrane region" description="Helical" evidence="1">
    <location>
        <begin position="7"/>
        <end position="27"/>
    </location>
</feature>
<keyword evidence="3" id="KW-1185">Reference proteome</keyword>
<keyword evidence="1" id="KW-0472">Membrane</keyword>
<feature type="transmembrane region" description="Helical" evidence="1">
    <location>
        <begin position="39"/>
        <end position="58"/>
    </location>
</feature>
<evidence type="ECO:0000313" key="3">
    <source>
        <dbReference type="Proteomes" id="UP001237642"/>
    </source>
</evidence>
<protein>
    <submittedName>
        <fullName evidence="2">Uncharacterized protein</fullName>
    </submittedName>
</protein>
<reference evidence="2" key="1">
    <citation type="submission" date="2023-02" db="EMBL/GenBank/DDBJ databases">
        <title>Genome of toxic invasive species Heracleum sosnowskyi carries increased number of genes despite the absence of recent whole-genome duplications.</title>
        <authorList>
            <person name="Schelkunov M."/>
            <person name="Shtratnikova V."/>
            <person name="Makarenko M."/>
            <person name="Klepikova A."/>
            <person name="Omelchenko D."/>
            <person name="Novikova G."/>
            <person name="Obukhova E."/>
            <person name="Bogdanov V."/>
            <person name="Penin A."/>
            <person name="Logacheva M."/>
        </authorList>
    </citation>
    <scope>NUCLEOTIDE SEQUENCE</scope>
    <source>
        <strain evidence="2">Hsosn_3</strain>
        <tissue evidence="2">Leaf</tissue>
    </source>
</reference>
<accession>A0AAD8I313</accession>
<sequence length="158" mass="17912">MFEIGTIVFLAFYLSISGCNLLLLKWVGEKLARSDRWDVQTMDVVYMLLLDALVFLLIDMSIRKGAITRFLSRIHEGHNMMMLSFLCALKSLAHQYLMKGFRTIEGCFFGFFMIYVVLLFALHAIEEVSRSMDGVLSLRLSGHLAVDLDVGVYSSAIV</sequence>
<reference evidence="2" key="2">
    <citation type="submission" date="2023-05" db="EMBL/GenBank/DDBJ databases">
        <authorList>
            <person name="Schelkunov M.I."/>
        </authorList>
    </citation>
    <scope>NUCLEOTIDE SEQUENCE</scope>
    <source>
        <strain evidence="2">Hsosn_3</strain>
        <tissue evidence="2">Leaf</tissue>
    </source>
</reference>
<dbReference type="AlphaFoldDB" id="A0AAD8I313"/>
<comment type="caution">
    <text evidence="2">The sequence shown here is derived from an EMBL/GenBank/DDBJ whole genome shotgun (WGS) entry which is preliminary data.</text>
</comment>
<feature type="transmembrane region" description="Helical" evidence="1">
    <location>
        <begin position="103"/>
        <end position="122"/>
    </location>
</feature>
<dbReference type="Proteomes" id="UP001237642">
    <property type="component" value="Unassembled WGS sequence"/>
</dbReference>
<keyword evidence="1" id="KW-1133">Transmembrane helix</keyword>
<name>A0AAD8I313_9APIA</name>
<evidence type="ECO:0000256" key="1">
    <source>
        <dbReference type="SAM" id="Phobius"/>
    </source>
</evidence>
<gene>
    <name evidence="2" type="ORF">POM88_024308</name>
</gene>
<proteinExistence type="predicted"/>
<dbReference type="EMBL" id="JAUIZM010000006">
    <property type="protein sequence ID" value="KAK1377564.1"/>
    <property type="molecule type" value="Genomic_DNA"/>
</dbReference>
<evidence type="ECO:0000313" key="2">
    <source>
        <dbReference type="EMBL" id="KAK1377564.1"/>
    </source>
</evidence>
<keyword evidence="1" id="KW-0812">Transmembrane</keyword>
<organism evidence="2 3">
    <name type="scientific">Heracleum sosnowskyi</name>
    <dbReference type="NCBI Taxonomy" id="360622"/>
    <lineage>
        <taxon>Eukaryota</taxon>
        <taxon>Viridiplantae</taxon>
        <taxon>Streptophyta</taxon>
        <taxon>Embryophyta</taxon>
        <taxon>Tracheophyta</taxon>
        <taxon>Spermatophyta</taxon>
        <taxon>Magnoliopsida</taxon>
        <taxon>eudicotyledons</taxon>
        <taxon>Gunneridae</taxon>
        <taxon>Pentapetalae</taxon>
        <taxon>asterids</taxon>
        <taxon>campanulids</taxon>
        <taxon>Apiales</taxon>
        <taxon>Apiaceae</taxon>
        <taxon>Apioideae</taxon>
        <taxon>apioid superclade</taxon>
        <taxon>Tordylieae</taxon>
        <taxon>Tordyliinae</taxon>
        <taxon>Heracleum</taxon>
    </lineage>
</organism>